<accession>A0ABY8Q619</accession>
<feature type="transmembrane region" description="Helical" evidence="8">
    <location>
        <begin position="54"/>
        <end position="75"/>
    </location>
</feature>
<reference evidence="9 10" key="1">
    <citation type="submission" date="2023-04" db="EMBL/GenBank/DDBJ databases">
        <title>YMD61, complete Genome.</title>
        <authorList>
            <person name="Zhang J."/>
        </authorList>
    </citation>
    <scope>NUCLEOTIDE SEQUENCE [LARGE SCALE GENOMIC DNA]</scope>
    <source>
        <strain evidence="9 10">YMD61</strain>
    </source>
</reference>
<organism evidence="9 10">
    <name type="scientific">Fuscovulum ytuae</name>
    <dbReference type="NCBI Taxonomy" id="3042299"/>
    <lineage>
        <taxon>Bacteria</taxon>
        <taxon>Pseudomonadati</taxon>
        <taxon>Pseudomonadota</taxon>
        <taxon>Alphaproteobacteria</taxon>
        <taxon>Rhodobacterales</taxon>
        <taxon>Paracoccaceae</taxon>
        <taxon>Fuscovulum</taxon>
    </lineage>
</organism>
<gene>
    <name evidence="9" type="ORF">QF092_15425</name>
</gene>
<evidence type="ECO:0000256" key="3">
    <source>
        <dbReference type="ARBA" id="ARBA00022448"/>
    </source>
</evidence>
<dbReference type="EMBL" id="CP124535">
    <property type="protein sequence ID" value="WGV15632.1"/>
    <property type="molecule type" value="Genomic_DNA"/>
</dbReference>
<keyword evidence="3" id="KW-0813">Transport</keyword>
<evidence type="ECO:0000256" key="7">
    <source>
        <dbReference type="ARBA" id="ARBA00023136"/>
    </source>
</evidence>
<feature type="transmembrane region" description="Helical" evidence="8">
    <location>
        <begin position="153"/>
        <end position="176"/>
    </location>
</feature>
<evidence type="ECO:0000313" key="10">
    <source>
        <dbReference type="Proteomes" id="UP001230978"/>
    </source>
</evidence>
<sequence length="265" mass="27989">MVAARKRGGGMDWAMAGLEPAAFWAALAVTLFAGFVKGAVGFAMPLIMVSAFSAFLPPEMAVAGLILPTLVTNLFQATRQGLAAAWGSVKTYRRFLIGTVVFILISAPFLTVIPRVAYLLVLGVPVTAFAAAQLMGVPLALPLRHRARAEWGLGIVGGLFGGVSGIWGPPLLVYLLSIKAEKAEMVRVQGVVFLIGAVALLAAHLRTGVADGASLGFSAALVMPAMAGMMLGYRVQDRLDQARFRRWTQGLLVLTGLNLVRQAVM</sequence>
<dbReference type="PANTHER" id="PTHR30269">
    <property type="entry name" value="TRANSMEMBRANE PROTEIN YFCA"/>
    <property type="match status" value="1"/>
</dbReference>
<evidence type="ECO:0000256" key="1">
    <source>
        <dbReference type="ARBA" id="ARBA00004651"/>
    </source>
</evidence>
<dbReference type="Pfam" id="PF01925">
    <property type="entry name" value="TauE"/>
    <property type="match status" value="1"/>
</dbReference>
<keyword evidence="4 8" id="KW-1003">Cell membrane</keyword>
<comment type="subcellular location">
    <subcellularLocation>
        <location evidence="1 8">Cell membrane</location>
        <topology evidence="1 8">Multi-pass membrane protein</topology>
    </subcellularLocation>
</comment>
<evidence type="ECO:0000256" key="5">
    <source>
        <dbReference type="ARBA" id="ARBA00022692"/>
    </source>
</evidence>
<dbReference type="PANTHER" id="PTHR30269:SF32">
    <property type="entry name" value="MEMBRANE TRANSPORTER PROTEIN-RELATED"/>
    <property type="match status" value="1"/>
</dbReference>
<name>A0ABY8Q619_9RHOB</name>
<feature type="transmembrane region" description="Helical" evidence="8">
    <location>
        <begin position="217"/>
        <end position="235"/>
    </location>
</feature>
<dbReference type="InterPro" id="IPR002781">
    <property type="entry name" value="TM_pro_TauE-like"/>
</dbReference>
<evidence type="ECO:0000256" key="6">
    <source>
        <dbReference type="ARBA" id="ARBA00022989"/>
    </source>
</evidence>
<proteinExistence type="inferred from homology"/>
<comment type="similarity">
    <text evidence="2 8">Belongs to the 4-toluene sulfonate uptake permease (TSUP) (TC 2.A.102) family.</text>
</comment>
<feature type="transmembrane region" description="Helical" evidence="8">
    <location>
        <begin position="119"/>
        <end position="141"/>
    </location>
</feature>
<protein>
    <recommendedName>
        <fullName evidence="8">Probable membrane transporter protein</fullName>
    </recommendedName>
</protein>
<keyword evidence="10" id="KW-1185">Reference proteome</keyword>
<evidence type="ECO:0000256" key="8">
    <source>
        <dbReference type="RuleBase" id="RU363041"/>
    </source>
</evidence>
<dbReference type="InterPro" id="IPR052017">
    <property type="entry name" value="TSUP"/>
</dbReference>
<feature type="transmembrane region" description="Helical" evidence="8">
    <location>
        <begin position="21"/>
        <end position="48"/>
    </location>
</feature>
<evidence type="ECO:0000256" key="4">
    <source>
        <dbReference type="ARBA" id="ARBA00022475"/>
    </source>
</evidence>
<dbReference type="RefSeq" id="WP_281465190.1">
    <property type="nucleotide sequence ID" value="NZ_CP124535.1"/>
</dbReference>
<evidence type="ECO:0000313" key="9">
    <source>
        <dbReference type="EMBL" id="WGV15632.1"/>
    </source>
</evidence>
<feature type="transmembrane region" description="Helical" evidence="8">
    <location>
        <begin position="188"/>
        <end position="205"/>
    </location>
</feature>
<keyword evidence="5 8" id="KW-0812">Transmembrane</keyword>
<evidence type="ECO:0000256" key="2">
    <source>
        <dbReference type="ARBA" id="ARBA00009142"/>
    </source>
</evidence>
<keyword evidence="7 8" id="KW-0472">Membrane</keyword>
<keyword evidence="6 8" id="KW-1133">Transmembrane helix</keyword>
<dbReference type="Proteomes" id="UP001230978">
    <property type="component" value="Chromosome"/>
</dbReference>
<feature type="transmembrane region" description="Helical" evidence="8">
    <location>
        <begin position="95"/>
        <end position="113"/>
    </location>
</feature>